<proteinExistence type="predicted"/>
<protein>
    <recommendedName>
        <fullName evidence="3">Choice-of-anchor A domain-containing protein</fullName>
    </recommendedName>
</protein>
<dbReference type="Pfam" id="PF20597">
    <property type="entry name" value="pAdhesive_15"/>
    <property type="match status" value="1"/>
</dbReference>
<evidence type="ECO:0000256" key="2">
    <source>
        <dbReference type="SAM" id="SignalP"/>
    </source>
</evidence>
<dbReference type="InterPro" id="IPR026588">
    <property type="entry name" value="Choice_anch_A"/>
</dbReference>
<sequence length="583" mass="63498">MKFLGVAIYASAILATTAYASPGHYKEKGSEGGWRHHYRGKKHPPVEEIHYQVITPNPTTTTSPAPTVRLANHHEMGYMCPVGDTTELGQELSHFTGIFYNDFTTGGTGQKIHGPLAVGRKFHAPNYAINANQQVSCNADRKTPFDSIGLVVGGDSTTSGTHVRGDSFIAGNGDSSQFEEQLEGCRVRTDEGTGHFDFALSFSNFDALSRSMAAMEPDSVLNAGGAVTRKPTVDNTPFRVFKMNTCDGSCPTKEALSTPDEMLFGDGNWNGPSGDAPSSGDTVIINIPVTTHSTITLGSNAKVPGISRRTITPRANDPSHGFDSCRIIYNFYPVDKQGNFDSNGDFTLNRETGSQLEGLVIAPRAHIRDGNRGNFAGTVIGNDYAWLDPSSGAEIHDWAAASCPRFEGCLPLIPAADTCTPSTTTQTKTVPTTVTTTKHDTITKYVAQATVTNFATTTDVRTATVTLHDTKKIAMAPVTETVTIADRKKEEEWTNESSEEGKGMAVEIDDEWTKWSSENDEVKTDEVWTKWSSEDEEVKTDEVWTKWDGDDDKGKGDEVWTKWDGDDDNGKGDGWKDDDEDSW</sequence>
<dbReference type="OrthoDB" id="2419531at2759"/>
<accession>A0A077WLK0</accession>
<reference evidence="4" key="1">
    <citation type="journal article" date="2014" name="Genome Announc.">
        <title>De novo whole-genome sequence and genome annotation of Lichtheimia ramosa.</title>
        <authorList>
            <person name="Linde J."/>
            <person name="Schwartze V."/>
            <person name="Binder U."/>
            <person name="Lass-Florl C."/>
            <person name="Voigt K."/>
            <person name="Horn F."/>
        </authorList>
    </citation>
    <scope>NUCLEOTIDE SEQUENCE</scope>
    <source>
        <strain evidence="4">JMRC FSU:6197</strain>
    </source>
</reference>
<dbReference type="EMBL" id="LK023324">
    <property type="protein sequence ID" value="CDS07407.1"/>
    <property type="molecule type" value="Genomic_DNA"/>
</dbReference>
<feature type="compositionally biased region" description="Basic and acidic residues" evidence="1">
    <location>
        <begin position="540"/>
        <end position="575"/>
    </location>
</feature>
<dbReference type="NCBIfam" id="TIGR04215">
    <property type="entry name" value="choice_anch_A"/>
    <property type="match status" value="1"/>
</dbReference>
<dbReference type="AlphaFoldDB" id="A0A077WLK0"/>
<evidence type="ECO:0000259" key="3">
    <source>
        <dbReference type="Pfam" id="PF20597"/>
    </source>
</evidence>
<evidence type="ECO:0000313" key="4">
    <source>
        <dbReference type="EMBL" id="CDS07407.1"/>
    </source>
</evidence>
<evidence type="ECO:0000256" key="1">
    <source>
        <dbReference type="SAM" id="MobiDB-lite"/>
    </source>
</evidence>
<feature type="signal peptide" evidence="2">
    <location>
        <begin position="1"/>
        <end position="20"/>
    </location>
</feature>
<name>A0A077WLK0_9FUNG</name>
<feature type="region of interest" description="Disordered" evidence="1">
    <location>
        <begin position="532"/>
        <end position="583"/>
    </location>
</feature>
<feature type="chain" id="PRO_5001726417" description="Choice-of-anchor A domain-containing protein" evidence="2">
    <location>
        <begin position="21"/>
        <end position="583"/>
    </location>
</feature>
<gene>
    <name evidence="4" type="ORF">LRAMOSA01356</name>
</gene>
<feature type="domain" description="Choice-of-anchor A" evidence="3">
    <location>
        <begin position="91"/>
        <end position="396"/>
    </location>
</feature>
<keyword evidence="2" id="KW-0732">Signal</keyword>
<organism evidence="4">
    <name type="scientific">Lichtheimia ramosa</name>
    <dbReference type="NCBI Taxonomy" id="688394"/>
    <lineage>
        <taxon>Eukaryota</taxon>
        <taxon>Fungi</taxon>
        <taxon>Fungi incertae sedis</taxon>
        <taxon>Mucoromycota</taxon>
        <taxon>Mucoromycotina</taxon>
        <taxon>Mucoromycetes</taxon>
        <taxon>Mucorales</taxon>
        <taxon>Lichtheimiaceae</taxon>
        <taxon>Lichtheimia</taxon>
    </lineage>
</organism>